<feature type="domain" description="Histidine kinase" evidence="9">
    <location>
        <begin position="231"/>
        <end position="451"/>
    </location>
</feature>
<feature type="modified residue" description="4-aspartylphosphate" evidence="7">
    <location>
        <position position="525"/>
    </location>
</feature>
<dbReference type="AlphaFoldDB" id="A0AAV3U0D0"/>
<dbReference type="Proteomes" id="UP001409585">
    <property type="component" value="Unassembled WGS sequence"/>
</dbReference>
<keyword evidence="6" id="KW-0902">Two-component regulatory system</keyword>
<proteinExistence type="predicted"/>
<dbReference type="PROSITE" id="PS50110">
    <property type="entry name" value="RESPONSE_REGULATORY"/>
    <property type="match status" value="1"/>
</dbReference>
<keyword evidence="12" id="KW-1185">Reference proteome</keyword>
<dbReference type="SMART" id="SM00065">
    <property type="entry name" value="GAF"/>
    <property type="match status" value="1"/>
</dbReference>
<dbReference type="InterPro" id="IPR005467">
    <property type="entry name" value="His_kinase_dom"/>
</dbReference>
<protein>
    <recommendedName>
        <fullName evidence="2">histidine kinase</fullName>
        <ecNumber evidence="2">2.7.13.3</ecNumber>
    </recommendedName>
</protein>
<feature type="domain" description="Response regulatory" evidence="10">
    <location>
        <begin position="476"/>
        <end position="593"/>
    </location>
</feature>
<dbReference type="Pfam" id="PF00512">
    <property type="entry name" value="HisKA"/>
    <property type="match status" value="1"/>
</dbReference>
<dbReference type="EMBL" id="BAABLX010000009">
    <property type="protein sequence ID" value="GAA4938684.1"/>
    <property type="molecule type" value="Genomic_DNA"/>
</dbReference>
<dbReference type="SMART" id="SM00388">
    <property type="entry name" value="HisKA"/>
    <property type="match status" value="1"/>
</dbReference>
<dbReference type="SUPFAM" id="SSF55874">
    <property type="entry name" value="ATPase domain of HSP90 chaperone/DNA topoisomerase II/histidine kinase"/>
    <property type="match status" value="1"/>
</dbReference>
<dbReference type="SUPFAM" id="SSF47384">
    <property type="entry name" value="Homodimeric domain of signal transducing histidine kinase"/>
    <property type="match status" value="1"/>
</dbReference>
<dbReference type="GO" id="GO:0000155">
    <property type="term" value="F:phosphorelay sensor kinase activity"/>
    <property type="evidence" value="ECO:0007669"/>
    <property type="project" value="InterPro"/>
</dbReference>
<dbReference type="InterPro" id="IPR003661">
    <property type="entry name" value="HisK_dim/P_dom"/>
</dbReference>
<gene>
    <name evidence="11" type="ORF">GCM10025791_15970</name>
</gene>
<feature type="compositionally biased region" description="Polar residues" evidence="8">
    <location>
        <begin position="7"/>
        <end position="16"/>
    </location>
</feature>
<evidence type="ECO:0000256" key="5">
    <source>
        <dbReference type="ARBA" id="ARBA00022777"/>
    </source>
</evidence>
<keyword evidence="5" id="KW-0418">Kinase</keyword>
<dbReference type="Gene3D" id="3.30.450.40">
    <property type="match status" value="1"/>
</dbReference>
<keyword evidence="4" id="KW-0808">Transferase</keyword>
<evidence type="ECO:0000313" key="11">
    <source>
        <dbReference type="EMBL" id="GAA4938684.1"/>
    </source>
</evidence>
<dbReference type="CDD" id="cd00082">
    <property type="entry name" value="HisKA"/>
    <property type="match status" value="1"/>
</dbReference>
<evidence type="ECO:0000259" key="9">
    <source>
        <dbReference type="PROSITE" id="PS50109"/>
    </source>
</evidence>
<evidence type="ECO:0000256" key="8">
    <source>
        <dbReference type="SAM" id="MobiDB-lite"/>
    </source>
</evidence>
<dbReference type="SUPFAM" id="SSF55781">
    <property type="entry name" value="GAF domain-like"/>
    <property type="match status" value="1"/>
</dbReference>
<evidence type="ECO:0000256" key="6">
    <source>
        <dbReference type="ARBA" id="ARBA00023012"/>
    </source>
</evidence>
<dbReference type="Pfam" id="PF01590">
    <property type="entry name" value="GAF"/>
    <property type="match status" value="1"/>
</dbReference>
<evidence type="ECO:0000259" key="10">
    <source>
        <dbReference type="PROSITE" id="PS50110"/>
    </source>
</evidence>
<dbReference type="PRINTS" id="PR00344">
    <property type="entry name" value="BCTRLSENSOR"/>
</dbReference>
<dbReference type="InterPro" id="IPR036890">
    <property type="entry name" value="HATPase_C_sf"/>
</dbReference>
<evidence type="ECO:0000313" key="12">
    <source>
        <dbReference type="Proteomes" id="UP001409585"/>
    </source>
</evidence>
<dbReference type="Gene3D" id="1.10.287.130">
    <property type="match status" value="1"/>
</dbReference>
<dbReference type="InterPro" id="IPR004358">
    <property type="entry name" value="Sig_transdc_His_kin-like_C"/>
</dbReference>
<dbReference type="InterPro" id="IPR003594">
    <property type="entry name" value="HATPase_dom"/>
</dbReference>
<dbReference type="Pfam" id="PF02518">
    <property type="entry name" value="HATPase_c"/>
    <property type="match status" value="1"/>
</dbReference>
<dbReference type="SUPFAM" id="SSF52172">
    <property type="entry name" value="CheY-like"/>
    <property type="match status" value="1"/>
</dbReference>
<dbReference type="SMART" id="SM00448">
    <property type="entry name" value="REC"/>
    <property type="match status" value="1"/>
</dbReference>
<name>A0AAV3U0D0_9ALTE</name>
<dbReference type="InterPro" id="IPR001789">
    <property type="entry name" value="Sig_transdc_resp-reg_receiver"/>
</dbReference>
<dbReference type="InterPro" id="IPR003018">
    <property type="entry name" value="GAF"/>
</dbReference>
<comment type="caution">
    <text evidence="11">The sequence shown here is derived from an EMBL/GenBank/DDBJ whole genome shotgun (WGS) entry which is preliminary data.</text>
</comment>
<dbReference type="Gene3D" id="3.30.565.10">
    <property type="entry name" value="Histidine kinase-like ATPase, C-terminal domain"/>
    <property type="match status" value="1"/>
</dbReference>
<feature type="region of interest" description="Disordered" evidence="8">
    <location>
        <begin position="1"/>
        <end position="26"/>
    </location>
</feature>
<reference evidence="12" key="1">
    <citation type="journal article" date="2019" name="Int. J. Syst. Evol. Microbiol.">
        <title>The Global Catalogue of Microorganisms (GCM) 10K type strain sequencing project: providing services to taxonomists for standard genome sequencing and annotation.</title>
        <authorList>
            <consortium name="The Broad Institute Genomics Platform"/>
            <consortium name="The Broad Institute Genome Sequencing Center for Infectious Disease"/>
            <person name="Wu L."/>
            <person name="Ma J."/>
        </authorList>
    </citation>
    <scope>NUCLEOTIDE SEQUENCE [LARGE SCALE GENOMIC DNA]</scope>
    <source>
        <strain evidence="12">JCM 19134</strain>
    </source>
</reference>
<comment type="catalytic activity">
    <reaction evidence="1">
        <text>ATP + protein L-histidine = ADP + protein N-phospho-L-histidine.</text>
        <dbReference type="EC" id="2.7.13.3"/>
    </reaction>
</comment>
<evidence type="ECO:0000256" key="7">
    <source>
        <dbReference type="PROSITE-ProRule" id="PRU00169"/>
    </source>
</evidence>
<dbReference type="SMART" id="SM00387">
    <property type="entry name" value="HATPase_c"/>
    <property type="match status" value="1"/>
</dbReference>
<keyword evidence="3 7" id="KW-0597">Phosphoprotein</keyword>
<evidence type="ECO:0000256" key="2">
    <source>
        <dbReference type="ARBA" id="ARBA00012438"/>
    </source>
</evidence>
<accession>A0AAV3U0D0</accession>
<dbReference type="CDD" id="cd17546">
    <property type="entry name" value="REC_hyHK_CKI1_RcsC-like"/>
    <property type="match status" value="1"/>
</dbReference>
<dbReference type="Gene3D" id="3.40.50.2300">
    <property type="match status" value="1"/>
</dbReference>
<dbReference type="PROSITE" id="PS50109">
    <property type="entry name" value="HIS_KIN"/>
    <property type="match status" value="1"/>
</dbReference>
<dbReference type="PANTHER" id="PTHR45339">
    <property type="entry name" value="HYBRID SIGNAL TRANSDUCTION HISTIDINE KINASE J"/>
    <property type="match status" value="1"/>
</dbReference>
<dbReference type="RefSeq" id="WP_345419794.1">
    <property type="nucleotide sequence ID" value="NZ_AP031496.1"/>
</dbReference>
<sequence>MSHKAEQTSATANAQGASAEREPAPGIHEATTVLARMRAYNAELDRLMRMQFYSDTTLDQLLLEATRTVSQALGVRRVSVWSYNANRDGILCDCLYEGTSFNRQSGVVLHMSDCPRYFEAISQNRVITVQDARSDKRTSEFTEAYLKPLNIFSLLDAHVPSAAGVRGVLCCENVHQIRQWTLEESSFVASVAELIGLAFDRAERLKTQEQLADALRAAERAGEAKSTFLATMSHEIRTPLNGVLGMLELVLHDEPNPERRQNLEIAHKSAHSLLDVLGDVLDYSRLEAGEFQVQSEPYSLVALVQEIASLYQTQAEAKGLSIKVAIDYATPKSVLGDEARVRQILTNFFSNAVKFTHQGHINVTLFPEQHAGLPYLRLEVSDTGIGIPDVALKTLFKRFSQVDSSTTRQYGGSGLGLAICKQMVELMGGEIGVTSSANKGSTFWVRLPRVAANQPENQNAQMGAVDWNSKPKHKLNILAAEDNIINQKVLKAMVKSLGHTMTIANNGLEAIEALAQQHYDAVLMDVQMPVMDGLTATQAIRELPEPNNHITIIALTANAMAGDKDQYLAAGMNDYLAKPLERAQLAQALARVKPQNKSRLDQKGQSD</sequence>
<dbReference type="PANTHER" id="PTHR45339:SF3">
    <property type="entry name" value="HISTIDINE KINASE"/>
    <property type="match status" value="1"/>
</dbReference>
<evidence type="ECO:0000256" key="3">
    <source>
        <dbReference type="ARBA" id="ARBA00022553"/>
    </source>
</evidence>
<dbReference type="InterPro" id="IPR036097">
    <property type="entry name" value="HisK_dim/P_sf"/>
</dbReference>
<dbReference type="InterPro" id="IPR029016">
    <property type="entry name" value="GAF-like_dom_sf"/>
</dbReference>
<dbReference type="Pfam" id="PF00072">
    <property type="entry name" value="Response_reg"/>
    <property type="match status" value="1"/>
</dbReference>
<dbReference type="EC" id="2.7.13.3" evidence="2"/>
<dbReference type="FunFam" id="3.30.565.10:FF:000010">
    <property type="entry name" value="Sensor histidine kinase RcsC"/>
    <property type="match status" value="1"/>
</dbReference>
<evidence type="ECO:0000256" key="4">
    <source>
        <dbReference type="ARBA" id="ARBA00022679"/>
    </source>
</evidence>
<dbReference type="InterPro" id="IPR011006">
    <property type="entry name" value="CheY-like_superfamily"/>
</dbReference>
<evidence type="ECO:0000256" key="1">
    <source>
        <dbReference type="ARBA" id="ARBA00000085"/>
    </source>
</evidence>
<organism evidence="11 12">
    <name type="scientific">Halioxenophilus aromaticivorans</name>
    <dbReference type="NCBI Taxonomy" id="1306992"/>
    <lineage>
        <taxon>Bacteria</taxon>
        <taxon>Pseudomonadati</taxon>
        <taxon>Pseudomonadota</taxon>
        <taxon>Gammaproteobacteria</taxon>
        <taxon>Alteromonadales</taxon>
        <taxon>Alteromonadaceae</taxon>
        <taxon>Halioxenophilus</taxon>
    </lineage>
</organism>
<dbReference type="CDD" id="cd16922">
    <property type="entry name" value="HATPase_EvgS-ArcB-TorS-like"/>
    <property type="match status" value="1"/>
</dbReference>